<accession>A0A401TCZ6</accession>
<dbReference type="EMBL" id="BEZZ01031147">
    <property type="protein sequence ID" value="GCC40502.1"/>
    <property type="molecule type" value="Genomic_DNA"/>
</dbReference>
<gene>
    <name evidence="2" type="ORF">chiPu_0024019</name>
</gene>
<feature type="compositionally biased region" description="Polar residues" evidence="1">
    <location>
        <begin position="20"/>
        <end position="30"/>
    </location>
</feature>
<feature type="compositionally biased region" description="Basic residues" evidence="1">
    <location>
        <begin position="1"/>
        <end position="10"/>
    </location>
</feature>
<dbReference type="AlphaFoldDB" id="A0A401TCZ6"/>
<name>A0A401TCZ6_CHIPU</name>
<evidence type="ECO:0000256" key="1">
    <source>
        <dbReference type="SAM" id="MobiDB-lite"/>
    </source>
</evidence>
<proteinExistence type="predicted"/>
<feature type="non-terminal residue" evidence="2">
    <location>
        <position position="1"/>
    </location>
</feature>
<protein>
    <submittedName>
        <fullName evidence="2">Uncharacterized protein</fullName>
    </submittedName>
</protein>
<organism evidence="2 3">
    <name type="scientific">Chiloscyllium punctatum</name>
    <name type="common">Brownbanded bambooshark</name>
    <name type="synonym">Hemiscyllium punctatum</name>
    <dbReference type="NCBI Taxonomy" id="137246"/>
    <lineage>
        <taxon>Eukaryota</taxon>
        <taxon>Metazoa</taxon>
        <taxon>Chordata</taxon>
        <taxon>Craniata</taxon>
        <taxon>Vertebrata</taxon>
        <taxon>Chondrichthyes</taxon>
        <taxon>Elasmobranchii</taxon>
        <taxon>Galeomorphii</taxon>
        <taxon>Galeoidea</taxon>
        <taxon>Orectolobiformes</taxon>
        <taxon>Hemiscylliidae</taxon>
        <taxon>Chiloscyllium</taxon>
    </lineage>
</organism>
<evidence type="ECO:0000313" key="2">
    <source>
        <dbReference type="EMBL" id="GCC40502.1"/>
    </source>
</evidence>
<sequence length="78" mass="8596">GQSGARRRRPIGSCVPPPHTQTDTRPSQSDAGLATFASDAKPQESEIFTLPLSDWPALNFDRQHRVGVSYVCVELDWS</sequence>
<dbReference type="Proteomes" id="UP000287033">
    <property type="component" value="Unassembled WGS sequence"/>
</dbReference>
<comment type="caution">
    <text evidence="2">The sequence shown here is derived from an EMBL/GenBank/DDBJ whole genome shotgun (WGS) entry which is preliminary data.</text>
</comment>
<reference evidence="2 3" key="1">
    <citation type="journal article" date="2018" name="Nat. Ecol. Evol.">
        <title>Shark genomes provide insights into elasmobranch evolution and the origin of vertebrates.</title>
        <authorList>
            <person name="Hara Y"/>
            <person name="Yamaguchi K"/>
            <person name="Onimaru K"/>
            <person name="Kadota M"/>
            <person name="Koyanagi M"/>
            <person name="Keeley SD"/>
            <person name="Tatsumi K"/>
            <person name="Tanaka K"/>
            <person name="Motone F"/>
            <person name="Kageyama Y"/>
            <person name="Nozu R"/>
            <person name="Adachi N"/>
            <person name="Nishimura O"/>
            <person name="Nakagawa R"/>
            <person name="Tanegashima C"/>
            <person name="Kiyatake I"/>
            <person name="Matsumoto R"/>
            <person name="Murakumo K"/>
            <person name="Nishida K"/>
            <person name="Terakita A"/>
            <person name="Kuratani S"/>
            <person name="Sato K"/>
            <person name="Hyodo S Kuraku.S."/>
        </authorList>
    </citation>
    <scope>NUCLEOTIDE SEQUENCE [LARGE SCALE GENOMIC DNA]</scope>
</reference>
<feature type="region of interest" description="Disordered" evidence="1">
    <location>
        <begin position="1"/>
        <end position="31"/>
    </location>
</feature>
<keyword evidence="3" id="KW-1185">Reference proteome</keyword>
<evidence type="ECO:0000313" key="3">
    <source>
        <dbReference type="Proteomes" id="UP000287033"/>
    </source>
</evidence>